<evidence type="ECO:0000313" key="12">
    <source>
        <dbReference type="Proteomes" id="UP001172911"/>
    </source>
</evidence>
<reference evidence="11" key="1">
    <citation type="journal article" date="2023" name="J. Hazard. Mater.">
        <title>Anaerobic biodegradation of pyrene and benzo[a]pyrene by a new sulfate-reducing Desulforamulus aquiferis strain DSA.</title>
        <authorList>
            <person name="Zhang Z."/>
            <person name="Sun J."/>
            <person name="Gong X."/>
            <person name="Wang C."/>
            <person name="Wang H."/>
        </authorList>
    </citation>
    <scope>NUCLEOTIDE SEQUENCE</scope>
    <source>
        <strain evidence="11">DSA</strain>
    </source>
</reference>
<name>A0AAW7Z8U6_9FIRM</name>
<dbReference type="PANTHER" id="PTHR11795">
    <property type="entry name" value="BRANCHED-CHAIN AMINO ACID TRANSPORT SYSTEM PERMEASE PROTEIN LIVH"/>
    <property type="match status" value="1"/>
</dbReference>
<dbReference type="Proteomes" id="UP001172911">
    <property type="component" value="Unassembled WGS sequence"/>
</dbReference>
<comment type="subcellular location">
    <subcellularLocation>
        <location evidence="1">Cell membrane</location>
        <topology evidence="1">Multi-pass membrane protein</topology>
    </subcellularLocation>
</comment>
<keyword evidence="8 10" id="KW-0472">Membrane</keyword>
<evidence type="ECO:0000256" key="8">
    <source>
        <dbReference type="ARBA" id="ARBA00023136"/>
    </source>
</evidence>
<evidence type="ECO:0000256" key="2">
    <source>
        <dbReference type="ARBA" id="ARBA00022448"/>
    </source>
</evidence>
<accession>A0AAW7Z8U6</accession>
<dbReference type="GO" id="GO:0042941">
    <property type="term" value="P:D-alanine transmembrane transport"/>
    <property type="evidence" value="ECO:0007669"/>
    <property type="project" value="TreeGrafter"/>
</dbReference>
<dbReference type="GO" id="GO:0005304">
    <property type="term" value="F:L-valine transmembrane transporter activity"/>
    <property type="evidence" value="ECO:0007669"/>
    <property type="project" value="TreeGrafter"/>
</dbReference>
<feature type="transmembrane region" description="Helical" evidence="10">
    <location>
        <begin position="220"/>
        <end position="239"/>
    </location>
</feature>
<evidence type="ECO:0000256" key="10">
    <source>
        <dbReference type="SAM" id="Phobius"/>
    </source>
</evidence>
<dbReference type="PANTHER" id="PTHR11795:SF371">
    <property type="entry name" value="HIGH-AFFINITY BRANCHED-CHAIN AMINO ACID TRANSPORT SYSTEM PERMEASE PROTEIN LIVH"/>
    <property type="match status" value="1"/>
</dbReference>
<keyword evidence="3" id="KW-1003">Cell membrane</keyword>
<dbReference type="GO" id="GO:0015808">
    <property type="term" value="P:L-alanine transport"/>
    <property type="evidence" value="ECO:0007669"/>
    <property type="project" value="TreeGrafter"/>
</dbReference>
<evidence type="ECO:0000256" key="4">
    <source>
        <dbReference type="ARBA" id="ARBA00022519"/>
    </source>
</evidence>
<reference evidence="11" key="2">
    <citation type="submission" date="2023-03" db="EMBL/GenBank/DDBJ databases">
        <authorList>
            <person name="Zhang Z."/>
        </authorList>
    </citation>
    <scope>NUCLEOTIDE SEQUENCE</scope>
    <source>
        <strain evidence="11">DSA</strain>
    </source>
</reference>
<dbReference type="GO" id="GO:1903806">
    <property type="term" value="P:L-isoleucine import across plasma membrane"/>
    <property type="evidence" value="ECO:0007669"/>
    <property type="project" value="TreeGrafter"/>
</dbReference>
<dbReference type="GO" id="GO:0005886">
    <property type="term" value="C:plasma membrane"/>
    <property type="evidence" value="ECO:0007669"/>
    <property type="project" value="UniProtKB-SubCell"/>
</dbReference>
<evidence type="ECO:0000256" key="9">
    <source>
        <dbReference type="ARBA" id="ARBA00037998"/>
    </source>
</evidence>
<dbReference type="GO" id="GO:0015190">
    <property type="term" value="F:L-leucine transmembrane transporter activity"/>
    <property type="evidence" value="ECO:0007669"/>
    <property type="project" value="TreeGrafter"/>
</dbReference>
<proteinExistence type="inferred from homology"/>
<dbReference type="AlphaFoldDB" id="A0AAW7Z8U6"/>
<dbReference type="GO" id="GO:0015192">
    <property type="term" value="F:L-phenylalanine transmembrane transporter activity"/>
    <property type="evidence" value="ECO:0007669"/>
    <property type="project" value="TreeGrafter"/>
</dbReference>
<dbReference type="CDD" id="cd06582">
    <property type="entry name" value="TM_PBP1_LivH_like"/>
    <property type="match status" value="1"/>
</dbReference>
<keyword evidence="12" id="KW-1185">Reference proteome</keyword>
<feature type="transmembrane region" description="Helical" evidence="10">
    <location>
        <begin position="190"/>
        <end position="214"/>
    </location>
</feature>
<comment type="caution">
    <text evidence="11">The sequence shown here is derived from an EMBL/GenBank/DDBJ whole genome shotgun (WGS) entry which is preliminary data.</text>
</comment>
<feature type="transmembrane region" description="Helical" evidence="10">
    <location>
        <begin position="145"/>
        <end position="162"/>
    </location>
</feature>
<sequence length="298" mass="31830">MSIDYLLQQLTNALSLGSIYALTAIGYTIVYGILRLINFAHGDVLMLGAYSAGFVFSQLYLPFSVAIVVSMVLAALIGLTIERAAYRPLRRASEETTLITSLAVSILLQNLAMMIFSPQAKKFEIPNYLQTIHNLGNVSFTNMKVLIIVLSVILMLALTLYTKRTKMGIAMRASSENIDAATLMGIDVNLVVRTAFIIGSALAAVAGLMLSGQYGSVSPLMGFVPGLKAFVAAVIGGIGNIPGAALGGYLLGIGEVLFVGLLPSQYSEFRDAFVFIALIVVLLIKPTGILGVEEDRRV</sequence>
<dbReference type="GO" id="GO:0015188">
    <property type="term" value="F:L-isoleucine transmembrane transporter activity"/>
    <property type="evidence" value="ECO:0007669"/>
    <property type="project" value="TreeGrafter"/>
</dbReference>
<dbReference type="InterPro" id="IPR001851">
    <property type="entry name" value="ABC_transp_permease"/>
</dbReference>
<feature type="transmembrane region" description="Helical" evidence="10">
    <location>
        <begin position="272"/>
        <end position="292"/>
    </location>
</feature>
<feature type="transmembrane region" description="Helical" evidence="10">
    <location>
        <begin position="54"/>
        <end position="77"/>
    </location>
</feature>
<evidence type="ECO:0000256" key="1">
    <source>
        <dbReference type="ARBA" id="ARBA00004651"/>
    </source>
</evidence>
<comment type="similarity">
    <text evidence="9">Belongs to the binding-protein-dependent transport system permease family. LivHM subfamily.</text>
</comment>
<keyword evidence="2" id="KW-0813">Transport</keyword>
<keyword evidence="7 10" id="KW-1133">Transmembrane helix</keyword>
<dbReference type="EMBL" id="JARPTC010000001">
    <property type="protein sequence ID" value="MDO7785758.1"/>
    <property type="molecule type" value="Genomic_DNA"/>
</dbReference>
<evidence type="ECO:0000313" key="11">
    <source>
        <dbReference type="EMBL" id="MDO7785758.1"/>
    </source>
</evidence>
<feature type="transmembrane region" description="Helical" evidence="10">
    <location>
        <begin position="98"/>
        <end position="116"/>
    </location>
</feature>
<dbReference type="Pfam" id="PF02653">
    <property type="entry name" value="BPD_transp_2"/>
    <property type="match status" value="1"/>
</dbReference>
<keyword evidence="5 10" id="KW-0812">Transmembrane</keyword>
<evidence type="ECO:0000256" key="7">
    <source>
        <dbReference type="ARBA" id="ARBA00022989"/>
    </source>
</evidence>
<evidence type="ECO:0000256" key="6">
    <source>
        <dbReference type="ARBA" id="ARBA00022970"/>
    </source>
</evidence>
<feature type="transmembrane region" description="Helical" evidence="10">
    <location>
        <begin position="12"/>
        <end position="34"/>
    </location>
</feature>
<dbReference type="InterPro" id="IPR052157">
    <property type="entry name" value="BCAA_transport_permease"/>
</dbReference>
<gene>
    <name evidence="11" type="ORF">P6N53_00735</name>
</gene>
<protein>
    <submittedName>
        <fullName evidence="11">Branched-chain amino acid ABC transporter permease</fullName>
    </submittedName>
</protein>
<organism evidence="11 12">
    <name type="scientific">Desulforamulus aquiferis</name>
    <dbReference type="NCBI Taxonomy" id="1397668"/>
    <lineage>
        <taxon>Bacteria</taxon>
        <taxon>Bacillati</taxon>
        <taxon>Bacillota</taxon>
        <taxon>Clostridia</taxon>
        <taxon>Eubacteriales</taxon>
        <taxon>Peptococcaceae</taxon>
        <taxon>Desulforamulus</taxon>
    </lineage>
</organism>
<evidence type="ECO:0000256" key="3">
    <source>
        <dbReference type="ARBA" id="ARBA00022475"/>
    </source>
</evidence>
<keyword evidence="4" id="KW-0997">Cell inner membrane</keyword>
<evidence type="ECO:0000256" key="5">
    <source>
        <dbReference type="ARBA" id="ARBA00022692"/>
    </source>
</evidence>
<dbReference type="RefSeq" id="WP_304540363.1">
    <property type="nucleotide sequence ID" value="NZ_JARPTC010000001.1"/>
</dbReference>
<keyword evidence="6" id="KW-0029">Amino-acid transport</keyword>
<feature type="transmembrane region" description="Helical" evidence="10">
    <location>
        <begin position="246"/>
        <end position="266"/>
    </location>
</feature>